<dbReference type="PANTHER" id="PTHR10916">
    <property type="entry name" value="60S RIBOSOMAL PROTEIN L35/50S RIBOSOMAL PROTEIN L29"/>
    <property type="match status" value="1"/>
</dbReference>
<protein>
    <recommendedName>
        <fullName evidence="4 5">Large ribosomal subunit protein uL29</fullName>
    </recommendedName>
</protein>
<keyword evidence="3 5" id="KW-0687">Ribonucleoprotein</keyword>
<dbReference type="GO" id="GO:0003735">
    <property type="term" value="F:structural constituent of ribosome"/>
    <property type="evidence" value="ECO:0007669"/>
    <property type="project" value="InterPro"/>
</dbReference>
<evidence type="ECO:0000256" key="2">
    <source>
        <dbReference type="ARBA" id="ARBA00022980"/>
    </source>
</evidence>
<name>A0A1Q2MHP4_9BACT</name>
<dbReference type="HAMAP" id="MF_00374">
    <property type="entry name" value="Ribosomal_uL29"/>
    <property type="match status" value="1"/>
</dbReference>
<dbReference type="CDD" id="cd00427">
    <property type="entry name" value="Ribosomal_L29_HIP"/>
    <property type="match status" value="1"/>
</dbReference>
<dbReference type="Gene3D" id="1.10.287.310">
    <property type="match status" value="1"/>
</dbReference>
<evidence type="ECO:0000256" key="6">
    <source>
        <dbReference type="SAM" id="Coils"/>
    </source>
</evidence>
<evidence type="ECO:0000256" key="5">
    <source>
        <dbReference type="HAMAP-Rule" id="MF_00374"/>
    </source>
</evidence>
<dbReference type="KEGG" id="pbas:SMSP2_02427"/>
<dbReference type="EMBL" id="CP019646">
    <property type="protein sequence ID" value="AQQ72048.1"/>
    <property type="molecule type" value="Genomic_DNA"/>
</dbReference>
<comment type="similarity">
    <text evidence="1 5">Belongs to the universal ribosomal protein uL29 family.</text>
</comment>
<keyword evidence="8" id="KW-1185">Reference proteome</keyword>
<evidence type="ECO:0000256" key="1">
    <source>
        <dbReference type="ARBA" id="ARBA00009254"/>
    </source>
</evidence>
<evidence type="ECO:0000313" key="7">
    <source>
        <dbReference type="EMBL" id="AQQ72048.1"/>
    </source>
</evidence>
<keyword evidence="6" id="KW-0175">Coiled coil</keyword>
<dbReference type="STRING" id="1851148.SMSP2_02427"/>
<dbReference type="Proteomes" id="UP000188181">
    <property type="component" value="Chromosome"/>
</dbReference>
<dbReference type="GO" id="GO:0022625">
    <property type="term" value="C:cytosolic large ribosomal subunit"/>
    <property type="evidence" value="ECO:0007669"/>
    <property type="project" value="TreeGrafter"/>
</dbReference>
<dbReference type="InterPro" id="IPR001854">
    <property type="entry name" value="Ribosomal_uL29"/>
</dbReference>
<dbReference type="Pfam" id="PF00831">
    <property type="entry name" value="Ribosomal_L29"/>
    <property type="match status" value="1"/>
</dbReference>
<dbReference type="InterPro" id="IPR036049">
    <property type="entry name" value="Ribosomal_uL29_sf"/>
</dbReference>
<proteinExistence type="inferred from homology"/>
<keyword evidence="2 5" id="KW-0689">Ribosomal protein</keyword>
<dbReference type="GO" id="GO:0006412">
    <property type="term" value="P:translation"/>
    <property type="evidence" value="ECO:0007669"/>
    <property type="project" value="UniProtKB-UniRule"/>
</dbReference>
<dbReference type="FunFam" id="1.10.287.310:FF:000001">
    <property type="entry name" value="50S ribosomal protein L29"/>
    <property type="match status" value="1"/>
</dbReference>
<evidence type="ECO:0000256" key="3">
    <source>
        <dbReference type="ARBA" id="ARBA00023274"/>
    </source>
</evidence>
<reference evidence="8" key="1">
    <citation type="submission" date="2017-02" db="EMBL/GenBank/DDBJ databases">
        <title>Comparative genomics and description of representatives of a novel lineage of planctomycetes thriving in anoxic sediments.</title>
        <authorList>
            <person name="Spring S."/>
            <person name="Bunk B."/>
            <person name="Sproer C."/>
        </authorList>
    </citation>
    <scope>NUCLEOTIDE SEQUENCE [LARGE SCALE GENOMIC DNA]</scope>
    <source>
        <strain evidence="8">SM-Chi-D1</strain>
    </source>
</reference>
<dbReference type="SUPFAM" id="SSF46561">
    <property type="entry name" value="Ribosomal protein L29 (L29p)"/>
    <property type="match status" value="1"/>
</dbReference>
<evidence type="ECO:0000313" key="8">
    <source>
        <dbReference type="Proteomes" id="UP000188181"/>
    </source>
</evidence>
<dbReference type="AlphaFoldDB" id="A0A1Q2MHP4"/>
<dbReference type="NCBIfam" id="TIGR00012">
    <property type="entry name" value="L29"/>
    <property type="match status" value="1"/>
</dbReference>
<dbReference type="PANTHER" id="PTHR10916:SF0">
    <property type="entry name" value="LARGE RIBOSOMAL SUBUNIT PROTEIN UL29C"/>
    <property type="match status" value="1"/>
</dbReference>
<accession>A0A1Q2MHP4</accession>
<dbReference type="InterPro" id="IPR050063">
    <property type="entry name" value="Ribosomal_protein_uL29"/>
</dbReference>
<evidence type="ECO:0000256" key="4">
    <source>
        <dbReference type="ARBA" id="ARBA00035204"/>
    </source>
</evidence>
<sequence length="64" mass="7665">MKPSEIREMKQEDMQVKLQEMQKKLFELRCQNVTEKNENSHAIKNCRKDIARMKTVLNEKRSGN</sequence>
<feature type="coiled-coil region" evidence="6">
    <location>
        <begin position="11"/>
        <end position="38"/>
    </location>
</feature>
<organism evidence="7 8">
    <name type="scientific">Limihaloglobus sulfuriphilus</name>
    <dbReference type="NCBI Taxonomy" id="1851148"/>
    <lineage>
        <taxon>Bacteria</taxon>
        <taxon>Pseudomonadati</taxon>
        <taxon>Planctomycetota</taxon>
        <taxon>Phycisphaerae</taxon>
        <taxon>Sedimentisphaerales</taxon>
        <taxon>Sedimentisphaeraceae</taxon>
        <taxon>Limihaloglobus</taxon>
    </lineage>
</organism>
<gene>
    <name evidence="5 7" type="primary">rpmC</name>
    <name evidence="7" type="ORF">SMSP2_02427</name>
</gene>